<feature type="domain" description="Phytochrome chromophore attachment site" evidence="9">
    <location>
        <begin position="156"/>
        <end position="298"/>
    </location>
</feature>
<sequence>MAEEKTDHNVLIIHSSTAERKISLQDLQHGPHCRYSIIEADLAEKERCHQEWFDAILLDLQGADTDGLQILDRLKIQYPGTVIIVLASQRNEQLAIRAIENGAHDYLITDQLSPELIQRTIRSNIKHLQLQNQLQANQKRQELITALTLNIRQSLVLDETLKTTVEGVRQLLGCDRVLAYQFSPDMSGTIIAESVQAGYQTSLGQTVRDSYFQDQGAQEYCKGRIQWVDDIYTANLDPCHIKLLEQFNVRAILVTPILLQDSHKTPPRLWGLLVAHQCVGPRAWISDETKLLEMLSLHIAIAIQQAQLLEQTQTALEKAKALSAFKSKILTTISHEYNTPLTAIKAAAETLRVHSNSLDSSHRDRYLSIIEYKAKYLSVLVKDMLLANQADLDQLQLKPMDINLERLFSKLIDEHQDIETDNNHISLTSLGNIDNFVGDLGLLQQVFENLLSNAIKYSLEGGDIQLVIVGEATQITCHINDEGMGIPEADIPYLFQVFRRGSNVGEIPGTGLGLNIVKAAVELHGGSIVVKSKQGKGTRIKVELPKRPKENFTLHN</sequence>
<dbReference type="PROSITE" id="PS50110">
    <property type="entry name" value="RESPONSE_REGULATORY"/>
    <property type="match status" value="1"/>
</dbReference>
<dbReference type="CDD" id="cd00082">
    <property type="entry name" value="HisKA"/>
    <property type="match status" value="1"/>
</dbReference>
<dbReference type="Proteomes" id="UP001196661">
    <property type="component" value="Unassembled WGS sequence"/>
</dbReference>
<dbReference type="Gene3D" id="3.40.50.2300">
    <property type="match status" value="1"/>
</dbReference>
<comment type="similarity">
    <text evidence="2">In the N-terminal section; belongs to the phytochrome family.</text>
</comment>
<evidence type="ECO:0000313" key="13">
    <source>
        <dbReference type="Proteomes" id="UP001196661"/>
    </source>
</evidence>
<dbReference type="Gene3D" id="3.30.450.40">
    <property type="match status" value="1"/>
</dbReference>
<feature type="domain" description="Response regulatory" evidence="11">
    <location>
        <begin position="9"/>
        <end position="124"/>
    </location>
</feature>
<evidence type="ECO:0000256" key="1">
    <source>
        <dbReference type="ARBA" id="ARBA00000085"/>
    </source>
</evidence>
<dbReference type="InterPro" id="IPR001789">
    <property type="entry name" value="Sig_transdc_resp-reg_receiver"/>
</dbReference>
<evidence type="ECO:0000256" key="6">
    <source>
        <dbReference type="ARBA" id="ARBA00022777"/>
    </source>
</evidence>
<organism evidence="12 13">
    <name type="scientific">Leptothoe kymatousa TAU-MAC 1615</name>
    <dbReference type="NCBI Taxonomy" id="2364775"/>
    <lineage>
        <taxon>Bacteria</taxon>
        <taxon>Bacillati</taxon>
        <taxon>Cyanobacteriota</taxon>
        <taxon>Cyanophyceae</taxon>
        <taxon>Nodosilineales</taxon>
        <taxon>Cymatolegaceae</taxon>
        <taxon>Leptothoe</taxon>
        <taxon>Leptothoe kymatousa</taxon>
    </lineage>
</organism>
<dbReference type="EC" id="2.7.13.3" evidence="3"/>
<dbReference type="Pfam" id="PF00072">
    <property type="entry name" value="Response_reg"/>
    <property type="match status" value="1"/>
</dbReference>
<evidence type="ECO:0000256" key="7">
    <source>
        <dbReference type="ARBA" id="ARBA00023012"/>
    </source>
</evidence>
<dbReference type="InterPro" id="IPR003661">
    <property type="entry name" value="HisK_dim/P_dom"/>
</dbReference>
<dbReference type="InterPro" id="IPR011006">
    <property type="entry name" value="CheY-like_superfamily"/>
</dbReference>
<protein>
    <recommendedName>
        <fullName evidence="3">histidine kinase</fullName>
        <ecNumber evidence="3">2.7.13.3</ecNumber>
    </recommendedName>
</protein>
<keyword evidence="6" id="KW-0418">Kinase</keyword>
<proteinExistence type="inferred from homology"/>
<dbReference type="InterPro" id="IPR036890">
    <property type="entry name" value="HATPase_C_sf"/>
</dbReference>
<dbReference type="Pfam" id="PF01590">
    <property type="entry name" value="GAF"/>
    <property type="match status" value="1"/>
</dbReference>
<evidence type="ECO:0000256" key="5">
    <source>
        <dbReference type="ARBA" id="ARBA00022679"/>
    </source>
</evidence>
<dbReference type="InterPro" id="IPR005467">
    <property type="entry name" value="His_kinase_dom"/>
</dbReference>
<dbReference type="SUPFAM" id="SSF55781">
    <property type="entry name" value="GAF domain-like"/>
    <property type="match status" value="1"/>
</dbReference>
<name>A0ABS5Y615_9CYAN</name>
<keyword evidence="7" id="KW-0902">Two-component regulatory system</keyword>
<dbReference type="CDD" id="cd00075">
    <property type="entry name" value="HATPase"/>
    <property type="match status" value="1"/>
</dbReference>
<dbReference type="PANTHER" id="PTHR43547">
    <property type="entry name" value="TWO-COMPONENT HISTIDINE KINASE"/>
    <property type="match status" value="1"/>
</dbReference>
<evidence type="ECO:0000259" key="9">
    <source>
        <dbReference type="PROSITE" id="PS50046"/>
    </source>
</evidence>
<comment type="caution">
    <text evidence="12">The sequence shown here is derived from an EMBL/GenBank/DDBJ whole genome shotgun (WGS) entry which is preliminary data.</text>
</comment>
<dbReference type="InterPro" id="IPR029016">
    <property type="entry name" value="GAF-like_dom_sf"/>
</dbReference>
<reference evidence="12 13" key="1">
    <citation type="journal article" date="2021" name="Mar. Drugs">
        <title>Genome Reduction and Secondary Metabolism of the Marine Sponge-Associated Cyanobacterium Leptothoe.</title>
        <authorList>
            <person name="Konstantinou D."/>
            <person name="Popin R.V."/>
            <person name="Fewer D.P."/>
            <person name="Sivonen K."/>
            <person name="Gkelis S."/>
        </authorList>
    </citation>
    <scope>NUCLEOTIDE SEQUENCE [LARGE SCALE GENOMIC DNA]</scope>
    <source>
        <strain evidence="12 13">TAU-MAC 1615</strain>
    </source>
</reference>
<dbReference type="SMART" id="SM00065">
    <property type="entry name" value="GAF"/>
    <property type="match status" value="1"/>
</dbReference>
<evidence type="ECO:0000256" key="4">
    <source>
        <dbReference type="ARBA" id="ARBA00022553"/>
    </source>
</evidence>
<feature type="domain" description="Histidine kinase" evidence="10">
    <location>
        <begin position="332"/>
        <end position="548"/>
    </location>
</feature>
<dbReference type="PROSITE" id="PS50046">
    <property type="entry name" value="PHYTOCHROME_2"/>
    <property type="match status" value="1"/>
</dbReference>
<keyword evidence="5" id="KW-0808">Transferase</keyword>
<dbReference type="SMART" id="SM00448">
    <property type="entry name" value="REC"/>
    <property type="match status" value="1"/>
</dbReference>
<dbReference type="CDD" id="cd00156">
    <property type="entry name" value="REC"/>
    <property type="match status" value="1"/>
</dbReference>
<dbReference type="EMBL" id="JADOER010000008">
    <property type="protein sequence ID" value="MBT9312415.1"/>
    <property type="molecule type" value="Genomic_DNA"/>
</dbReference>
<dbReference type="PRINTS" id="PR00344">
    <property type="entry name" value="BCTRLSENSOR"/>
</dbReference>
<dbReference type="SMART" id="SM00387">
    <property type="entry name" value="HATPase_c"/>
    <property type="match status" value="1"/>
</dbReference>
<keyword evidence="13" id="KW-1185">Reference proteome</keyword>
<dbReference type="PANTHER" id="PTHR43547:SF2">
    <property type="entry name" value="HYBRID SIGNAL TRANSDUCTION HISTIDINE KINASE C"/>
    <property type="match status" value="1"/>
</dbReference>
<dbReference type="SUPFAM" id="SSF47384">
    <property type="entry name" value="Homodimeric domain of signal transducing histidine kinase"/>
    <property type="match status" value="1"/>
</dbReference>
<dbReference type="Pfam" id="PF00512">
    <property type="entry name" value="HisKA"/>
    <property type="match status" value="1"/>
</dbReference>
<evidence type="ECO:0000259" key="11">
    <source>
        <dbReference type="PROSITE" id="PS50110"/>
    </source>
</evidence>
<dbReference type="Gene3D" id="1.10.287.130">
    <property type="match status" value="1"/>
</dbReference>
<dbReference type="SMART" id="SM00388">
    <property type="entry name" value="HisKA"/>
    <property type="match status" value="1"/>
</dbReference>
<dbReference type="SUPFAM" id="SSF55874">
    <property type="entry name" value="ATPase domain of HSP90 chaperone/DNA topoisomerase II/histidine kinase"/>
    <property type="match status" value="1"/>
</dbReference>
<gene>
    <name evidence="12" type="ORF">IXB28_09375</name>
</gene>
<dbReference type="InterPro" id="IPR004358">
    <property type="entry name" value="Sig_transdc_His_kin-like_C"/>
</dbReference>
<dbReference type="InterPro" id="IPR003018">
    <property type="entry name" value="GAF"/>
</dbReference>
<dbReference type="InterPro" id="IPR036097">
    <property type="entry name" value="HisK_dim/P_sf"/>
</dbReference>
<dbReference type="RefSeq" id="WP_215618312.1">
    <property type="nucleotide sequence ID" value="NZ_JADOER010000008.1"/>
</dbReference>
<evidence type="ECO:0000313" key="12">
    <source>
        <dbReference type="EMBL" id="MBT9312415.1"/>
    </source>
</evidence>
<dbReference type="InterPro" id="IPR003594">
    <property type="entry name" value="HATPase_dom"/>
</dbReference>
<evidence type="ECO:0000256" key="2">
    <source>
        <dbReference type="ARBA" id="ARBA00006402"/>
    </source>
</evidence>
<evidence type="ECO:0000256" key="8">
    <source>
        <dbReference type="PROSITE-ProRule" id="PRU00169"/>
    </source>
</evidence>
<dbReference type="SUPFAM" id="SSF52172">
    <property type="entry name" value="CheY-like"/>
    <property type="match status" value="1"/>
</dbReference>
<evidence type="ECO:0000259" key="10">
    <source>
        <dbReference type="PROSITE" id="PS50109"/>
    </source>
</evidence>
<feature type="modified residue" description="4-aspartylphosphate" evidence="8">
    <location>
        <position position="59"/>
    </location>
</feature>
<dbReference type="Gene3D" id="3.30.565.10">
    <property type="entry name" value="Histidine kinase-like ATPase, C-terminal domain"/>
    <property type="match status" value="1"/>
</dbReference>
<dbReference type="Pfam" id="PF02518">
    <property type="entry name" value="HATPase_c"/>
    <property type="match status" value="1"/>
</dbReference>
<dbReference type="InterPro" id="IPR016132">
    <property type="entry name" value="Phyto_chromo_attachment"/>
</dbReference>
<dbReference type="PROSITE" id="PS50109">
    <property type="entry name" value="HIS_KIN"/>
    <property type="match status" value="1"/>
</dbReference>
<comment type="catalytic activity">
    <reaction evidence="1">
        <text>ATP + protein L-histidine = ADP + protein N-phospho-L-histidine.</text>
        <dbReference type="EC" id="2.7.13.3"/>
    </reaction>
</comment>
<evidence type="ECO:0000256" key="3">
    <source>
        <dbReference type="ARBA" id="ARBA00012438"/>
    </source>
</evidence>
<keyword evidence="4 8" id="KW-0597">Phosphoprotein</keyword>
<accession>A0ABS5Y615</accession>